<protein>
    <recommendedName>
        <fullName evidence="3">F-box domain-containing protein</fullName>
    </recommendedName>
</protein>
<organism evidence="1 2">
    <name type="scientific">Apiospora arundinis</name>
    <dbReference type="NCBI Taxonomy" id="335852"/>
    <lineage>
        <taxon>Eukaryota</taxon>
        <taxon>Fungi</taxon>
        <taxon>Dikarya</taxon>
        <taxon>Ascomycota</taxon>
        <taxon>Pezizomycotina</taxon>
        <taxon>Sordariomycetes</taxon>
        <taxon>Xylariomycetidae</taxon>
        <taxon>Amphisphaeriales</taxon>
        <taxon>Apiosporaceae</taxon>
        <taxon>Apiospora</taxon>
    </lineage>
</organism>
<reference evidence="1 2" key="1">
    <citation type="journal article" date="2024" name="IMA Fungus">
        <title>Apiospora arundinis, a panoply of carbohydrate-active enzymes and secondary metabolites.</title>
        <authorList>
            <person name="Sorensen T."/>
            <person name="Petersen C."/>
            <person name="Muurmann A.T."/>
            <person name="Christiansen J.V."/>
            <person name="Brundto M.L."/>
            <person name="Overgaard C.K."/>
            <person name="Boysen A.T."/>
            <person name="Wollenberg R.D."/>
            <person name="Larsen T.O."/>
            <person name="Sorensen J.L."/>
            <person name="Nielsen K.L."/>
            <person name="Sondergaard T.E."/>
        </authorList>
    </citation>
    <scope>NUCLEOTIDE SEQUENCE [LARGE SCALE GENOMIC DNA]</scope>
    <source>
        <strain evidence="1 2">AAU 773</strain>
    </source>
</reference>
<name>A0ABR2JPF1_9PEZI</name>
<comment type="caution">
    <text evidence="1">The sequence shown here is derived from an EMBL/GenBank/DDBJ whole genome shotgun (WGS) entry which is preliminary data.</text>
</comment>
<gene>
    <name evidence="1" type="ORF">PGQ11_001602</name>
</gene>
<sequence>MPSAQLSSLPVEIKINIFSDLDSALSAHNLSMASKDFWGILKAHRSVILRKLLNQLIGPECVKLAFMASVAQLIDPNNGPATNRFLDTHMNHKEVPYDELSLDLVHRLAKFHRSIQNLEASGRRFYTLDRIGLNEYRYHHRIPQAYYVLEIFSHLYDQDKWTDHDLPSFGVWVRSIPVLTRVQRYLPWPKRFWSYFSEEEVKIVTRVSLLLYFAQSEGTIPANDGKSQLLRGGQWIRHLTVWLHRHLSVLSPERDGWAIKTGVCGESSFLAGFDKQRLDNVAANDTVAKD</sequence>
<dbReference type="Proteomes" id="UP001390339">
    <property type="component" value="Unassembled WGS sequence"/>
</dbReference>
<evidence type="ECO:0000313" key="1">
    <source>
        <dbReference type="EMBL" id="KAK8880308.1"/>
    </source>
</evidence>
<keyword evidence="2" id="KW-1185">Reference proteome</keyword>
<evidence type="ECO:0000313" key="2">
    <source>
        <dbReference type="Proteomes" id="UP001390339"/>
    </source>
</evidence>
<evidence type="ECO:0008006" key="3">
    <source>
        <dbReference type="Google" id="ProtNLM"/>
    </source>
</evidence>
<proteinExistence type="predicted"/>
<dbReference type="EMBL" id="JAPCWZ010000001">
    <property type="protein sequence ID" value="KAK8880308.1"/>
    <property type="molecule type" value="Genomic_DNA"/>
</dbReference>
<accession>A0ABR2JPF1</accession>